<reference evidence="1 2" key="1">
    <citation type="submission" date="2018-10" db="EMBL/GenBank/DDBJ databases">
        <title>A high-quality apple genome assembly.</title>
        <authorList>
            <person name="Hu J."/>
        </authorList>
    </citation>
    <scope>NUCLEOTIDE SEQUENCE [LARGE SCALE GENOMIC DNA]</scope>
    <source>
        <strain evidence="2">cv. HFTH1</strain>
        <tissue evidence="1">Young leaf</tissue>
    </source>
</reference>
<name>A0A498HTB1_MALDO</name>
<evidence type="ECO:0000313" key="2">
    <source>
        <dbReference type="Proteomes" id="UP000290289"/>
    </source>
</evidence>
<dbReference type="AlphaFoldDB" id="A0A498HTB1"/>
<gene>
    <name evidence="1" type="ORF">DVH24_029529</name>
</gene>
<dbReference type="InterPro" id="IPR038765">
    <property type="entry name" value="Papain-like_cys_pep_sf"/>
</dbReference>
<dbReference type="Proteomes" id="UP000290289">
    <property type="component" value="Chromosome 15"/>
</dbReference>
<dbReference type="Gene3D" id="3.40.395.10">
    <property type="entry name" value="Adenoviral Proteinase, Chain A"/>
    <property type="match status" value="1"/>
</dbReference>
<evidence type="ECO:0000313" key="1">
    <source>
        <dbReference type="EMBL" id="RXH74808.1"/>
    </source>
</evidence>
<dbReference type="EMBL" id="RDQH01000341">
    <property type="protein sequence ID" value="RXH74808.1"/>
    <property type="molecule type" value="Genomic_DNA"/>
</dbReference>
<sequence length="257" mass="30074">MHEYGNIKIMAPVKTIAMRRLQVAKCLPIPYAEKLKQFLDLNDDRVSMWNGEHCAVIRDDILALLNEGGVSRQVVDSFFEILNDDQIGIPKDQLKYGFMLTFAWGMHYTLLVFNKQSGWWEHYNTLQTKLNMYVDPYFEEAKKLHVKISDYFKHMKDSISRKLNENSICKHIIHDDIEFLMWLRQTNVEYPLKANISCSQQFPNIYDCGVVMMYIAQKKAEGELVKGVFSTRAMKNMRAHVLCKFINEGVGSWEKEE</sequence>
<organism evidence="1 2">
    <name type="scientific">Malus domestica</name>
    <name type="common">Apple</name>
    <name type="synonym">Pyrus malus</name>
    <dbReference type="NCBI Taxonomy" id="3750"/>
    <lineage>
        <taxon>Eukaryota</taxon>
        <taxon>Viridiplantae</taxon>
        <taxon>Streptophyta</taxon>
        <taxon>Embryophyta</taxon>
        <taxon>Tracheophyta</taxon>
        <taxon>Spermatophyta</taxon>
        <taxon>Magnoliopsida</taxon>
        <taxon>eudicotyledons</taxon>
        <taxon>Gunneridae</taxon>
        <taxon>Pentapetalae</taxon>
        <taxon>rosids</taxon>
        <taxon>fabids</taxon>
        <taxon>Rosales</taxon>
        <taxon>Rosaceae</taxon>
        <taxon>Amygdaloideae</taxon>
        <taxon>Maleae</taxon>
        <taxon>Malus</taxon>
    </lineage>
</organism>
<keyword evidence="2" id="KW-1185">Reference proteome</keyword>
<dbReference type="SUPFAM" id="SSF54001">
    <property type="entry name" value="Cysteine proteinases"/>
    <property type="match status" value="1"/>
</dbReference>
<accession>A0A498HTB1</accession>
<evidence type="ECO:0008006" key="3">
    <source>
        <dbReference type="Google" id="ProtNLM"/>
    </source>
</evidence>
<proteinExistence type="predicted"/>
<comment type="caution">
    <text evidence="1">The sequence shown here is derived from an EMBL/GenBank/DDBJ whole genome shotgun (WGS) entry which is preliminary data.</text>
</comment>
<protein>
    <recommendedName>
        <fullName evidence="3">Ubiquitin-like protease family profile domain-containing protein</fullName>
    </recommendedName>
</protein>